<sequence>MVRFAVICASNQNRSMEAHNVLLKNGFTVSSYGTGTMVRLPGPTIDKPNIYNFGTPYNEVYQELKGKDTQLYQSNGLLLMLDRNRKIKNSPERWQESRQEFDVIITCEERCFDAVCEDLIQRGESHSNPVHVINVDIKDNYEEAMVGGRMILHLAKDIEQARDLDQEIQPILDRFNQRYPSAPVLHSVSYF</sequence>
<protein>
    <recommendedName>
        <fullName evidence="9">RNA polymerase II subunit A C-terminal domain phosphatase SSU72</fullName>
        <shortName evidence="9">CTD phosphatase SSU72</shortName>
        <ecNumber evidence="9">3.1.3.16</ecNumber>
    </recommendedName>
</protein>
<comment type="subcellular location">
    <subcellularLocation>
        <location evidence="1 9">Nucleus</location>
    </subcellularLocation>
</comment>
<gene>
    <name evidence="10" type="ORF">K457DRAFT_139600</name>
</gene>
<dbReference type="GO" id="GO:0004725">
    <property type="term" value="F:protein tyrosine phosphatase activity"/>
    <property type="evidence" value="ECO:0007669"/>
    <property type="project" value="EnsemblFungi"/>
</dbReference>
<keyword evidence="5 9" id="KW-0904">Protein phosphatase</keyword>
<dbReference type="GO" id="GO:0032215">
    <property type="term" value="P:positive regulation of telomere maintenance via semi-conservative replication"/>
    <property type="evidence" value="ECO:0007669"/>
    <property type="project" value="EnsemblFungi"/>
</dbReference>
<dbReference type="Proteomes" id="UP000078512">
    <property type="component" value="Unassembled WGS sequence"/>
</dbReference>
<dbReference type="EMBL" id="KV442058">
    <property type="protein sequence ID" value="OAQ27345.1"/>
    <property type="molecule type" value="Genomic_DNA"/>
</dbReference>
<dbReference type="GO" id="GO:0031124">
    <property type="term" value="P:mRNA 3'-end processing"/>
    <property type="evidence" value="ECO:0007669"/>
    <property type="project" value="EnsemblFungi"/>
</dbReference>
<dbReference type="GO" id="GO:0090052">
    <property type="term" value="P:regulation of pericentric heterochromatin formation"/>
    <property type="evidence" value="ECO:0007669"/>
    <property type="project" value="EnsemblFungi"/>
</dbReference>
<evidence type="ECO:0000256" key="2">
    <source>
        <dbReference type="ARBA" id="ARBA00008978"/>
    </source>
</evidence>
<evidence type="ECO:0000256" key="8">
    <source>
        <dbReference type="ARBA" id="ARBA00048336"/>
    </source>
</evidence>
<comment type="subunit">
    <text evidence="9">Component of the cleavage and polyadenylation factor (CPF) complex.</text>
</comment>
<dbReference type="Pfam" id="PF04722">
    <property type="entry name" value="Ssu72"/>
    <property type="match status" value="1"/>
</dbReference>
<dbReference type="FunFam" id="3.40.50.2300:FF:000039">
    <property type="entry name" value="RNA polymerase II subunit A C-terminal domain phosphatase"/>
    <property type="match status" value="1"/>
</dbReference>
<dbReference type="GO" id="GO:0001174">
    <property type="term" value="P:transcriptional start site selection at RNA polymerase II promoter"/>
    <property type="evidence" value="ECO:0007669"/>
    <property type="project" value="EnsemblFungi"/>
</dbReference>
<keyword evidence="4 9" id="KW-0378">Hydrolase</keyword>
<accession>A0A197JQ94</accession>
<dbReference type="OrthoDB" id="57957at2759"/>
<dbReference type="GO" id="GO:0030643">
    <property type="term" value="P:intracellular phosphate ion homeostasis"/>
    <property type="evidence" value="ECO:0007669"/>
    <property type="project" value="EnsemblFungi"/>
</dbReference>
<dbReference type="PANTHER" id="PTHR20383">
    <property type="entry name" value="RNA POLYMERASE II SUBUNIT A C-TERMINAL DOMAIN PHOSPHATASE"/>
    <property type="match status" value="1"/>
</dbReference>
<dbReference type="STRING" id="1314771.A0A197JQ94"/>
<dbReference type="EC" id="3.1.3.16" evidence="9"/>
<keyword evidence="11" id="KW-1185">Reference proteome</keyword>
<evidence type="ECO:0000256" key="1">
    <source>
        <dbReference type="ARBA" id="ARBA00004123"/>
    </source>
</evidence>
<keyword evidence="6 9" id="KW-0539">Nucleus</keyword>
<dbReference type="GO" id="GO:0000785">
    <property type="term" value="C:chromatin"/>
    <property type="evidence" value="ECO:0007669"/>
    <property type="project" value="EnsemblFungi"/>
</dbReference>
<evidence type="ECO:0000313" key="11">
    <source>
        <dbReference type="Proteomes" id="UP000078512"/>
    </source>
</evidence>
<dbReference type="GO" id="GO:0006368">
    <property type="term" value="P:transcription elongation by RNA polymerase II"/>
    <property type="evidence" value="ECO:0007669"/>
    <property type="project" value="EnsemblFungi"/>
</dbReference>
<dbReference type="Gene3D" id="3.40.50.2300">
    <property type="match status" value="2"/>
</dbReference>
<dbReference type="GO" id="GO:1902801">
    <property type="term" value="P:regulation of siRNA-independent facultative heterochromatin formation"/>
    <property type="evidence" value="ECO:0007669"/>
    <property type="project" value="EnsemblFungi"/>
</dbReference>
<evidence type="ECO:0000256" key="5">
    <source>
        <dbReference type="ARBA" id="ARBA00022912"/>
    </source>
</evidence>
<organism evidence="10 11">
    <name type="scientific">Linnemannia elongata AG-77</name>
    <dbReference type="NCBI Taxonomy" id="1314771"/>
    <lineage>
        <taxon>Eukaryota</taxon>
        <taxon>Fungi</taxon>
        <taxon>Fungi incertae sedis</taxon>
        <taxon>Mucoromycota</taxon>
        <taxon>Mortierellomycotina</taxon>
        <taxon>Mortierellomycetes</taxon>
        <taxon>Mortierellales</taxon>
        <taxon>Mortierellaceae</taxon>
        <taxon>Linnemannia</taxon>
    </lineage>
</organism>
<dbReference type="AlphaFoldDB" id="A0A197JQ94"/>
<evidence type="ECO:0000256" key="4">
    <source>
        <dbReference type="ARBA" id="ARBA00022801"/>
    </source>
</evidence>
<comment type="function">
    <text evidence="9">Processively dephosphorylates Ser-5 of the heptad repeats YSPTSPS in the C-terminal domain of the largest RNA polymerase II subunit (RPB1).</text>
</comment>
<evidence type="ECO:0000256" key="7">
    <source>
        <dbReference type="ARBA" id="ARBA00047761"/>
    </source>
</evidence>
<dbReference type="GO" id="GO:0009302">
    <property type="term" value="P:sno(s)RNA transcription"/>
    <property type="evidence" value="ECO:0007669"/>
    <property type="project" value="EnsemblFungi"/>
</dbReference>
<comment type="catalytic activity">
    <reaction evidence="8 9">
        <text>O-phospho-L-threonyl-[protein] + H2O = L-threonyl-[protein] + phosphate</text>
        <dbReference type="Rhea" id="RHEA:47004"/>
        <dbReference type="Rhea" id="RHEA-COMP:11060"/>
        <dbReference type="Rhea" id="RHEA-COMP:11605"/>
        <dbReference type="ChEBI" id="CHEBI:15377"/>
        <dbReference type="ChEBI" id="CHEBI:30013"/>
        <dbReference type="ChEBI" id="CHEBI:43474"/>
        <dbReference type="ChEBI" id="CHEBI:61977"/>
        <dbReference type="EC" id="3.1.3.16"/>
    </reaction>
</comment>
<evidence type="ECO:0000256" key="6">
    <source>
        <dbReference type="ARBA" id="ARBA00023242"/>
    </source>
</evidence>
<proteinExistence type="inferred from homology"/>
<comment type="function">
    <text evidence="9">Component of the cleavage and polyadenylation factor (CPF) complex, which plays a key role in polyadenylation-dependent pre-mRNA 3'-end formation and cooperates with cleavage factors including the CFIA complex and NAB4/CFIB. SSU72 is required for 3'-end formation of snoRNAs.</text>
</comment>
<dbReference type="GO" id="GO:0180007">
    <property type="term" value="F:RNA polymerase II CTD heptapeptide repeat S5 phosphatase activity"/>
    <property type="evidence" value="ECO:0007669"/>
    <property type="project" value="EnsemblFungi"/>
</dbReference>
<name>A0A197JQ94_9FUNG</name>
<dbReference type="GO" id="GO:0005847">
    <property type="term" value="C:mRNA cleavage and polyadenylation specificity factor complex"/>
    <property type="evidence" value="ECO:0007669"/>
    <property type="project" value="EnsemblFungi"/>
</dbReference>
<evidence type="ECO:0000256" key="3">
    <source>
        <dbReference type="ARBA" id="ARBA00022664"/>
    </source>
</evidence>
<dbReference type="InterPro" id="IPR006811">
    <property type="entry name" value="RNA_pol_II_suA"/>
</dbReference>
<evidence type="ECO:0000256" key="9">
    <source>
        <dbReference type="RuleBase" id="RU369031"/>
    </source>
</evidence>
<keyword evidence="3 9" id="KW-0507">mRNA processing</keyword>
<comment type="similarity">
    <text evidence="2 9">Belongs to the SSU72 phosphatase family.</text>
</comment>
<evidence type="ECO:0000313" key="10">
    <source>
        <dbReference type="EMBL" id="OAQ27345.1"/>
    </source>
</evidence>
<dbReference type="GO" id="GO:0030847">
    <property type="term" value="P:termination of RNA polymerase II transcription, exosome-dependent"/>
    <property type="evidence" value="ECO:0007669"/>
    <property type="project" value="EnsemblFungi"/>
</dbReference>
<comment type="catalytic activity">
    <reaction evidence="7 9">
        <text>O-phospho-L-seryl-[protein] + H2O = L-seryl-[protein] + phosphate</text>
        <dbReference type="Rhea" id="RHEA:20629"/>
        <dbReference type="Rhea" id="RHEA-COMP:9863"/>
        <dbReference type="Rhea" id="RHEA-COMP:11604"/>
        <dbReference type="ChEBI" id="CHEBI:15377"/>
        <dbReference type="ChEBI" id="CHEBI:29999"/>
        <dbReference type="ChEBI" id="CHEBI:43474"/>
        <dbReference type="ChEBI" id="CHEBI:83421"/>
        <dbReference type="EC" id="3.1.3.16"/>
    </reaction>
</comment>
<dbReference type="GO" id="GO:0030846">
    <property type="term" value="P:termination of RNA polymerase II transcription, poly(A)-coupled"/>
    <property type="evidence" value="ECO:0007669"/>
    <property type="project" value="EnsemblFungi"/>
</dbReference>
<reference evidence="10 11" key="1">
    <citation type="submission" date="2016-05" db="EMBL/GenBank/DDBJ databases">
        <title>Genome sequencing reveals origins of a unique bacterial endosymbiosis in the earliest lineages of terrestrial Fungi.</title>
        <authorList>
            <consortium name="DOE Joint Genome Institute"/>
            <person name="Uehling J."/>
            <person name="Gryganskyi A."/>
            <person name="Hameed K."/>
            <person name="Tschaplinski T."/>
            <person name="Misztal P."/>
            <person name="Wu S."/>
            <person name="Desiro A."/>
            <person name="Vande Pol N."/>
            <person name="Du Z.-Y."/>
            <person name="Zienkiewicz A."/>
            <person name="Zienkiewicz K."/>
            <person name="Morin E."/>
            <person name="Tisserant E."/>
            <person name="Splivallo R."/>
            <person name="Hainaut M."/>
            <person name="Henrissat B."/>
            <person name="Ohm R."/>
            <person name="Kuo A."/>
            <person name="Yan J."/>
            <person name="Lipzen A."/>
            <person name="Nolan M."/>
            <person name="Labutti K."/>
            <person name="Barry K."/>
            <person name="Goldstein A."/>
            <person name="Labbe J."/>
            <person name="Schadt C."/>
            <person name="Tuskan G."/>
            <person name="Grigoriev I."/>
            <person name="Martin F."/>
            <person name="Vilgalys R."/>
            <person name="Bonito G."/>
        </authorList>
    </citation>
    <scope>NUCLEOTIDE SEQUENCE [LARGE SCALE GENOMIC DNA]</scope>
    <source>
        <strain evidence="10 11">AG-77</strain>
    </source>
</reference>
<dbReference type="GO" id="GO:0031564">
    <property type="term" value="P:transcription antitermination"/>
    <property type="evidence" value="ECO:0007669"/>
    <property type="project" value="EnsemblFungi"/>
</dbReference>